<dbReference type="AlphaFoldDB" id="A0A5B7H414"/>
<keyword evidence="2" id="KW-1185">Reference proteome</keyword>
<dbReference type="EMBL" id="VSRR010022339">
    <property type="protein sequence ID" value="MPC64626.1"/>
    <property type="molecule type" value="Genomic_DNA"/>
</dbReference>
<evidence type="ECO:0000313" key="2">
    <source>
        <dbReference type="Proteomes" id="UP000324222"/>
    </source>
</evidence>
<proteinExistence type="predicted"/>
<accession>A0A5B7H414</accession>
<protein>
    <submittedName>
        <fullName evidence="1">Uncharacterized protein</fullName>
    </submittedName>
</protein>
<reference evidence="1 2" key="1">
    <citation type="submission" date="2019-05" db="EMBL/GenBank/DDBJ databases">
        <title>Another draft genome of Portunus trituberculatus and its Hox gene families provides insights of decapod evolution.</title>
        <authorList>
            <person name="Jeong J.-H."/>
            <person name="Song I."/>
            <person name="Kim S."/>
            <person name="Choi T."/>
            <person name="Kim D."/>
            <person name="Ryu S."/>
            <person name="Kim W."/>
        </authorList>
    </citation>
    <scope>NUCLEOTIDE SEQUENCE [LARGE SCALE GENOMIC DNA]</scope>
    <source>
        <tissue evidence="1">Muscle</tissue>
    </source>
</reference>
<evidence type="ECO:0000313" key="1">
    <source>
        <dbReference type="EMBL" id="MPC64626.1"/>
    </source>
</evidence>
<name>A0A5B7H414_PORTR</name>
<gene>
    <name evidence="1" type="ORF">E2C01_058744</name>
</gene>
<sequence>MAYERGSGGGGIQIIHSLASTPPQSTAHALCVVEERQVNLCRLVSLARRHGEVVSRKASPGTDRVCGGGGLVFRQ</sequence>
<organism evidence="1 2">
    <name type="scientific">Portunus trituberculatus</name>
    <name type="common">Swimming crab</name>
    <name type="synonym">Neptunus trituberculatus</name>
    <dbReference type="NCBI Taxonomy" id="210409"/>
    <lineage>
        <taxon>Eukaryota</taxon>
        <taxon>Metazoa</taxon>
        <taxon>Ecdysozoa</taxon>
        <taxon>Arthropoda</taxon>
        <taxon>Crustacea</taxon>
        <taxon>Multicrustacea</taxon>
        <taxon>Malacostraca</taxon>
        <taxon>Eumalacostraca</taxon>
        <taxon>Eucarida</taxon>
        <taxon>Decapoda</taxon>
        <taxon>Pleocyemata</taxon>
        <taxon>Brachyura</taxon>
        <taxon>Eubrachyura</taxon>
        <taxon>Portunoidea</taxon>
        <taxon>Portunidae</taxon>
        <taxon>Portuninae</taxon>
        <taxon>Portunus</taxon>
    </lineage>
</organism>
<dbReference type="Proteomes" id="UP000324222">
    <property type="component" value="Unassembled WGS sequence"/>
</dbReference>
<comment type="caution">
    <text evidence="1">The sequence shown here is derived from an EMBL/GenBank/DDBJ whole genome shotgun (WGS) entry which is preliminary data.</text>
</comment>